<dbReference type="Proteomes" id="UP000053097">
    <property type="component" value="Unassembled WGS sequence"/>
</dbReference>
<name>A0A026W6C6_OOCBI</name>
<dbReference type="InterPro" id="IPR054722">
    <property type="entry name" value="PolX-like_BBD"/>
</dbReference>
<evidence type="ECO:0000313" key="3">
    <source>
        <dbReference type="Proteomes" id="UP000053097"/>
    </source>
</evidence>
<feature type="domain" description="Retrovirus-related Pol polyprotein from transposon TNT 1-94-like beta-barrel" evidence="1">
    <location>
        <begin position="298"/>
        <end position="344"/>
    </location>
</feature>
<sequence length="356" mass="40669">MGDSFDLRNITKFNGTKFQLWKFQMLAVFETCGCKEIVKGSLVRPAEDDPIHTNWVSKNAKAKCILASSMEFAQLEYLISCQTANEMWQKLSNIYEQRSAANKSILLSRFYECRMGANETVMQHVSKIENLARQLNDVGEALSDIAINTKILMTLPERFNPLVTAWDSVLVENQTRANLIERVIKEEQRLTVTDAKAEALVTTSTGKRGDKFKISKKFDSTSTRKSKNKKDIERYFCHKLGHYAKDCFKKKDLNRDKSDIACQSLTSSKSKFSRDEHGAFLVTEIENSVLNADIKNSWLLDSGASRHMSFQRNWFSDFVEISESVCLGDNSVCEVKGRGIIYFIYNINTIYIVFIL</sequence>
<organism evidence="2 3">
    <name type="scientific">Ooceraea biroi</name>
    <name type="common">Clonal raider ant</name>
    <name type="synonym">Cerapachys biroi</name>
    <dbReference type="NCBI Taxonomy" id="2015173"/>
    <lineage>
        <taxon>Eukaryota</taxon>
        <taxon>Metazoa</taxon>
        <taxon>Ecdysozoa</taxon>
        <taxon>Arthropoda</taxon>
        <taxon>Hexapoda</taxon>
        <taxon>Insecta</taxon>
        <taxon>Pterygota</taxon>
        <taxon>Neoptera</taxon>
        <taxon>Endopterygota</taxon>
        <taxon>Hymenoptera</taxon>
        <taxon>Apocrita</taxon>
        <taxon>Aculeata</taxon>
        <taxon>Formicoidea</taxon>
        <taxon>Formicidae</taxon>
        <taxon>Dorylinae</taxon>
        <taxon>Ooceraea</taxon>
    </lineage>
</organism>
<dbReference type="InterPro" id="IPR036875">
    <property type="entry name" value="Znf_CCHC_sf"/>
</dbReference>
<keyword evidence="3" id="KW-1185">Reference proteome</keyword>
<dbReference type="EMBL" id="KK107411">
    <property type="protein sequence ID" value="EZA51166.1"/>
    <property type="molecule type" value="Genomic_DNA"/>
</dbReference>
<dbReference type="PANTHER" id="PTHR47481">
    <property type="match status" value="1"/>
</dbReference>
<dbReference type="GO" id="GO:0003676">
    <property type="term" value="F:nucleic acid binding"/>
    <property type="evidence" value="ECO:0007669"/>
    <property type="project" value="InterPro"/>
</dbReference>
<evidence type="ECO:0000313" key="2">
    <source>
        <dbReference type="EMBL" id="EZA51166.1"/>
    </source>
</evidence>
<dbReference type="OrthoDB" id="8063677at2759"/>
<dbReference type="Pfam" id="PF22936">
    <property type="entry name" value="Pol_BBD"/>
    <property type="match status" value="1"/>
</dbReference>
<protein>
    <submittedName>
        <fullName evidence="2">Copia protein</fullName>
    </submittedName>
</protein>
<evidence type="ECO:0000259" key="1">
    <source>
        <dbReference type="Pfam" id="PF22936"/>
    </source>
</evidence>
<dbReference type="STRING" id="2015173.A0A026W6C6"/>
<dbReference type="GO" id="GO:0008270">
    <property type="term" value="F:zinc ion binding"/>
    <property type="evidence" value="ECO:0007669"/>
    <property type="project" value="InterPro"/>
</dbReference>
<dbReference type="OMA" id="ARAMYIL"/>
<dbReference type="PANTHER" id="PTHR47481:SF7">
    <property type="entry name" value="CCHC-TYPE DOMAIN-CONTAINING PROTEIN"/>
    <property type="match status" value="1"/>
</dbReference>
<dbReference type="SUPFAM" id="SSF57756">
    <property type="entry name" value="Retrovirus zinc finger-like domains"/>
    <property type="match status" value="1"/>
</dbReference>
<dbReference type="Pfam" id="PF14223">
    <property type="entry name" value="Retrotran_gag_2"/>
    <property type="match status" value="1"/>
</dbReference>
<gene>
    <name evidence="2" type="ORF">X777_10297</name>
</gene>
<accession>A0A026W6C6</accession>
<dbReference type="AlphaFoldDB" id="A0A026W6C6"/>
<reference evidence="2 3" key="1">
    <citation type="journal article" date="2014" name="Curr. Biol.">
        <title>The genome of the clonal raider ant Cerapachys biroi.</title>
        <authorList>
            <person name="Oxley P.R."/>
            <person name="Ji L."/>
            <person name="Fetter-Pruneda I."/>
            <person name="McKenzie S.K."/>
            <person name="Li C."/>
            <person name="Hu H."/>
            <person name="Zhang G."/>
            <person name="Kronauer D.J."/>
        </authorList>
    </citation>
    <scope>NUCLEOTIDE SEQUENCE [LARGE SCALE GENOMIC DNA]</scope>
</reference>
<proteinExistence type="predicted"/>